<protein>
    <recommendedName>
        <fullName evidence="3">SRPBCC family protein</fullName>
    </recommendedName>
</protein>
<accession>A0ABM8DR61</accession>
<name>A0ABM8DR61_9BACT</name>
<dbReference type="RefSeq" id="WP_286353202.1">
    <property type="nucleotide sequence ID" value="NZ_AP027079.1"/>
</dbReference>
<keyword evidence="2" id="KW-1185">Reference proteome</keyword>
<evidence type="ECO:0000313" key="2">
    <source>
        <dbReference type="Proteomes" id="UP001242010"/>
    </source>
</evidence>
<sequence length="113" mass="13012">MKHPVFSFEAELLTDAPFDHIVERLRAAPPQLFKSLRPLSRWAAPEVVADGVILRWTRTMAGAEESGELTLRPDPKGAHLRLEGRMKGWAGFLFFGLLRWRTDRLLDRFVEEL</sequence>
<dbReference type="Proteomes" id="UP001242010">
    <property type="component" value="Chromosome"/>
</dbReference>
<dbReference type="EMBL" id="AP027079">
    <property type="protein sequence ID" value="BDU69478.1"/>
    <property type="molecule type" value="Genomic_DNA"/>
</dbReference>
<proteinExistence type="predicted"/>
<reference evidence="2" key="1">
    <citation type="journal article" date="2023" name="Int. J. Syst. Evol. Microbiol.">
        <title>Mesoterricola silvestris gen. nov., sp. nov., Mesoterricola sediminis sp. nov., Geothrix oryzae sp. nov., Geothrix edaphica sp. nov., Geothrix rubra sp. nov., and Geothrix limicola sp. nov., six novel members of Acidobacteriota isolated from soils.</title>
        <authorList>
            <person name="Itoh H."/>
            <person name="Sugisawa Y."/>
            <person name="Mise K."/>
            <person name="Xu Z."/>
            <person name="Kuniyasu M."/>
            <person name="Ushijima N."/>
            <person name="Kawano K."/>
            <person name="Kobayashi E."/>
            <person name="Shiratori Y."/>
            <person name="Masuda Y."/>
            <person name="Senoo K."/>
        </authorList>
    </citation>
    <scope>NUCLEOTIDE SEQUENCE [LARGE SCALE GENOMIC DNA]</scope>
    <source>
        <strain evidence="2">Red222</strain>
    </source>
</reference>
<gene>
    <name evidence="1" type="ORF">GETHOR_15790</name>
</gene>
<evidence type="ECO:0008006" key="3">
    <source>
        <dbReference type="Google" id="ProtNLM"/>
    </source>
</evidence>
<evidence type="ECO:0000313" key="1">
    <source>
        <dbReference type="EMBL" id="BDU69478.1"/>
    </source>
</evidence>
<organism evidence="1 2">
    <name type="scientific">Geothrix oryzae</name>
    <dbReference type="NCBI Taxonomy" id="2927975"/>
    <lineage>
        <taxon>Bacteria</taxon>
        <taxon>Pseudomonadati</taxon>
        <taxon>Acidobacteriota</taxon>
        <taxon>Holophagae</taxon>
        <taxon>Holophagales</taxon>
        <taxon>Holophagaceae</taxon>
        <taxon>Geothrix</taxon>
    </lineage>
</organism>